<keyword evidence="2 9" id="KW-0813">Transport</keyword>
<evidence type="ECO:0000259" key="10">
    <source>
        <dbReference type="Pfam" id="PF04290"/>
    </source>
</evidence>
<dbReference type="Proteomes" id="UP000600449">
    <property type="component" value="Unassembled WGS sequence"/>
</dbReference>
<dbReference type="RefSeq" id="WP_188913903.1">
    <property type="nucleotide sequence ID" value="NZ_BMMF01000008.1"/>
</dbReference>
<evidence type="ECO:0000256" key="9">
    <source>
        <dbReference type="RuleBase" id="RU369079"/>
    </source>
</evidence>
<evidence type="ECO:0000256" key="8">
    <source>
        <dbReference type="ARBA" id="ARBA00038436"/>
    </source>
</evidence>
<evidence type="ECO:0000256" key="6">
    <source>
        <dbReference type="ARBA" id="ARBA00022989"/>
    </source>
</evidence>
<keyword evidence="5 9" id="KW-0812">Transmembrane</keyword>
<gene>
    <name evidence="11" type="ORF">GCM10011322_28570</name>
</gene>
<evidence type="ECO:0000313" key="11">
    <source>
        <dbReference type="EMBL" id="GGK39706.1"/>
    </source>
</evidence>
<dbReference type="Pfam" id="PF04290">
    <property type="entry name" value="DctQ"/>
    <property type="match status" value="1"/>
</dbReference>
<organism evidence="11 12">
    <name type="scientific">Salinarimonas ramus</name>
    <dbReference type="NCBI Taxonomy" id="690164"/>
    <lineage>
        <taxon>Bacteria</taxon>
        <taxon>Pseudomonadati</taxon>
        <taxon>Pseudomonadota</taxon>
        <taxon>Alphaproteobacteria</taxon>
        <taxon>Hyphomicrobiales</taxon>
        <taxon>Salinarimonadaceae</taxon>
        <taxon>Salinarimonas</taxon>
    </lineage>
</organism>
<comment type="similarity">
    <text evidence="8 9">Belongs to the TRAP transporter small permease family.</text>
</comment>
<dbReference type="GO" id="GO:0022857">
    <property type="term" value="F:transmembrane transporter activity"/>
    <property type="evidence" value="ECO:0007669"/>
    <property type="project" value="UniProtKB-UniRule"/>
</dbReference>
<protein>
    <recommendedName>
        <fullName evidence="9">TRAP transporter small permease protein</fullName>
    </recommendedName>
</protein>
<evidence type="ECO:0000256" key="5">
    <source>
        <dbReference type="ARBA" id="ARBA00022692"/>
    </source>
</evidence>
<feature type="transmembrane region" description="Helical" evidence="9">
    <location>
        <begin position="29"/>
        <end position="53"/>
    </location>
</feature>
<evidence type="ECO:0000256" key="7">
    <source>
        <dbReference type="ARBA" id="ARBA00023136"/>
    </source>
</evidence>
<keyword evidence="7 9" id="KW-0472">Membrane</keyword>
<feature type="transmembrane region" description="Helical" evidence="9">
    <location>
        <begin position="160"/>
        <end position="181"/>
    </location>
</feature>
<keyword evidence="12" id="KW-1185">Reference proteome</keyword>
<comment type="subcellular location">
    <subcellularLocation>
        <location evidence="1 9">Cell inner membrane</location>
        <topology evidence="1 9">Multi-pass membrane protein</topology>
    </subcellularLocation>
</comment>
<sequence>MSANTTGEGAGTPDEDAYVPPFSEAPVGAILGGLAAILSSIGTAWIGALMLLIIADVVGRNFLDAPITGVSEIAARSVVAIVFLQVAAAILQRRLTRADFVLRRLEGASPRTLALFETVFALAGAVIFALVLWASYPKLADAWRTAEFFGVQGVFTIPTWPFRLITVVGSGLAALAALYVANDEIRKLRRAS</sequence>
<evidence type="ECO:0000256" key="1">
    <source>
        <dbReference type="ARBA" id="ARBA00004429"/>
    </source>
</evidence>
<dbReference type="InterPro" id="IPR055348">
    <property type="entry name" value="DctQ"/>
</dbReference>
<comment type="subunit">
    <text evidence="9">The complex comprises the extracytoplasmic solute receptor protein and the two transmembrane proteins.</text>
</comment>
<feature type="transmembrane region" description="Helical" evidence="9">
    <location>
        <begin position="73"/>
        <end position="91"/>
    </location>
</feature>
<evidence type="ECO:0000256" key="2">
    <source>
        <dbReference type="ARBA" id="ARBA00022448"/>
    </source>
</evidence>
<name>A0A917V4S5_9HYPH</name>
<proteinExistence type="inferred from homology"/>
<dbReference type="PANTHER" id="PTHR35011">
    <property type="entry name" value="2,3-DIKETO-L-GULONATE TRAP TRANSPORTER SMALL PERMEASE PROTEIN YIAM"/>
    <property type="match status" value="1"/>
</dbReference>
<dbReference type="InterPro" id="IPR007387">
    <property type="entry name" value="TRAP_DctQ"/>
</dbReference>
<feature type="domain" description="Tripartite ATP-independent periplasmic transporters DctQ component" evidence="10">
    <location>
        <begin position="49"/>
        <end position="180"/>
    </location>
</feature>
<dbReference type="GO" id="GO:0015740">
    <property type="term" value="P:C4-dicarboxylate transport"/>
    <property type="evidence" value="ECO:0007669"/>
    <property type="project" value="TreeGrafter"/>
</dbReference>
<accession>A0A917V4S5</accession>
<evidence type="ECO:0000256" key="4">
    <source>
        <dbReference type="ARBA" id="ARBA00022519"/>
    </source>
</evidence>
<comment type="function">
    <text evidence="9">Part of the tripartite ATP-independent periplasmic (TRAP) transport system.</text>
</comment>
<reference evidence="11 12" key="1">
    <citation type="journal article" date="2014" name="Int. J. Syst. Evol. Microbiol.">
        <title>Complete genome sequence of Corynebacterium casei LMG S-19264T (=DSM 44701T), isolated from a smear-ripened cheese.</title>
        <authorList>
            <consortium name="US DOE Joint Genome Institute (JGI-PGF)"/>
            <person name="Walter F."/>
            <person name="Albersmeier A."/>
            <person name="Kalinowski J."/>
            <person name="Ruckert C."/>
        </authorList>
    </citation>
    <scope>NUCLEOTIDE SEQUENCE [LARGE SCALE GENOMIC DNA]</scope>
    <source>
        <strain evidence="11 12">CGMCC 1.9161</strain>
    </source>
</reference>
<dbReference type="PANTHER" id="PTHR35011:SF10">
    <property type="entry name" value="TRAP TRANSPORTER SMALL PERMEASE PROTEIN"/>
    <property type="match status" value="1"/>
</dbReference>
<dbReference type="GO" id="GO:0005886">
    <property type="term" value="C:plasma membrane"/>
    <property type="evidence" value="ECO:0007669"/>
    <property type="project" value="UniProtKB-SubCell"/>
</dbReference>
<keyword evidence="4 9" id="KW-0997">Cell inner membrane</keyword>
<dbReference type="AlphaFoldDB" id="A0A917V4S5"/>
<feature type="transmembrane region" description="Helical" evidence="9">
    <location>
        <begin position="112"/>
        <end position="136"/>
    </location>
</feature>
<dbReference type="EMBL" id="BMMF01000008">
    <property type="protein sequence ID" value="GGK39706.1"/>
    <property type="molecule type" value="Genomic_DNA"/>
</dbReference>
<evidence type="ECO:0000313" key="12">
    <source>
        <dbReference type="Proteomes" id="UP000600449"/>
    </source>
</evidence>
<keyword evidence="3" id="KW-1003">Cell membrane</keyword>
<evidence type="ECO:0000256" key="3">
    <source>
        <dbReference type="ARBA" id="ARBA00022475"/>
    </source>
</evidence>
<keyword evidence="6 9" id="KW-1133">Transmembrane helix</keyword>
<comment type="caution">
    <text evidence="11">The sequence shown here is derived from an EMBL/GenBank/DDBJ whole genome shotgun (WGS) entry which is preliminary data.</text>
</comment>